<dbReference type="GO" id="GO:0060468">
    <property type="term" value="P:prevention of polyspermy"/>
    <property type="evidence" value="ECO:0007669"/>
    <property type="project" value="TreeGrafter"/>
</dbReference>
<dbReference type="Gene3D" id="2.60.40.4100">
    <property type="entry name" value="Zona pellucida, ZP-C domain"/>
    <property type="match status" value="1"/>
</dbReference>
<gene>
    <name evidence="6" type="primary">ZP1_2</name>
    <name evidence="6" type="ORF">EYF80_042020</name>
</gene>
<comment type="caution">
    <text evidence="6">The sequence shown here is derived from an EMBL/GenBank/DDBJ whole genome shotgun (WGS) entry which is preliminary data.</text>
</comment>
<feature type="compositionally biased region" description="Basic and acidic residues" evidence="4">
    <location>
        <begin position="1"/>
        <end position="20"/>
    </location>
</feature>
<evidence type="ECO:0000259" key="5">
    <source>
        <dbReference type="Pfam" id="PF00100"/>
    </source>
</evidence>
<dbReference type="OrthoDB" id="8889443at2759"/>
<comment type="subcellular location">
    <subcellularLocation>
        <location evidence="1">Cell membrane</location>
    </subcellularLocation>
</comment>
<feature type="region of interest" description="Disordered" evidence="4">
    <location>
        <begin position="49"/>
        <end position="79"/>
    </location>
</feature>
<dbReference type="InterPro" id="IPR042235">
    <property type="entry name" value="ZP-C_dom"/>
</dbReference>
<dbReference type="GO" id="GO:0032190">
    <property type="term" value="F:acrosin binding"/>
    <property type="evidence" value="ECO:0007669"/>
    <property type="project" value="TreeGrafter"/>
</dbReference>
<dbReference type="PANTHER" id="PTHR23343:SF117">
    <property type="entry name" value="ZONA PELLUCIDA SPERM-BINDING PROTEIN 4-LIKE ISOFORM X1"/>
    <property type="match status" value="1"/>
</dbReference>
<feature type="region of interest" description="Disordered" evidence="4">
    <location>
        <begin position="417"/>
        <end position="461"/>
    </location>
</feature>
<proteinExistence type="predicted"/>
<evidence type="ECO:0000256" key="2">
    <source>
        <dbReference type="ARBA" id="ARBA00022475"/>
    </source>
</evidence>
<evidence type="ECO:0000256" key="1">
    <source>
        <dbReference type="ARBA" id="ARBA00004236"/>
    </source>
</evidence>
<feature type="region of interest" description="Disordered" evidence="4">
    <location>
        <begin position="375"/>
        <end position="405"/>
    </location>
</feature>
<keyword evidence="2" id="KW-1003">Cell membrane</keyword>
<name>A0A4Z2G2L5_9TELE</name>
<dbReference type="GO" id="GO:0007339">
    <property type="term" value="P:binding of sperm to zona pellucida"/>
    <property type="evidence" value="ECO:0007669"/>
    <property type="project" value="TreeGrafter"/>
</dbReference>
<evidence type="ECO:0000256" key="4">
    <source>
        <dbReference type="SAM" id="MobiDB-lite"/>
    </source>
</evidence>
<keyword evidence="3" id="KW-0472">Membrane</keyword>
<evidence type="ECO:0000313" key="7">
    <source>
        <dbReference type="Proteomes" id="UP000314294"/>
    </source>
</evidence>
<feature type="compositionally biased region" description="Pro residues" evidence="4">
    <location>
        <begin position="437"/>
        <end position="452"/>
    </location>
</feature>
<dbReference type="GO" id="GO:0035805">
    <property type="term" value="C:egg coat"/>
    <property type="evidence" value="ECO:0007669"/>
    <property type="project" value="TreeGrafter"/>
</dbReference>
<sequence length="743" mass="79755">MASASPDRRREPRNKPKRSEPPNQDCGIGRVEHLTPGKFYITGRLETTPNAGYQADSAATVQPPGGPERIRGQPPLGGSEESWLRLQPVVQCGDDAMTLTVRRRRAVQLQLDRVNESSVPLSQLPPQCGYSVQTTWRDLSLSARYDACYVTREDDGYALPLLWRGTPVQVSCPDPRVQPRAAGPPSLCCSPHGMTVRMQGAPEQLSVNVRGEWTPLEQLAEQCGYRLERQDAVIIMAAPFITCGVAVKPNRRSYDSYPGVEAYTHFGSRGSPPATVAAEDSGRARHDLSDGPSVSERHGAARSPSSNTGLPTPAESPPPLQPPNHAFNPYYHYYHHPKIPLRGPPQDAHAGPREVSLANPNDPEALALQRFLQPVPPAASHPPPPPEASALYTPPPPDPNHYYYPRIAQGPAVREAPLNPEANVPDHQISESGAFVDPPPYPLEAASPPPSTSPSASPSPAGLGRASYFDCSVSLGCCSYPVTDCTMGQHLIFAVPDSVVQPTVAPPAPPSEGSNVSCALQKLTSDLYAVPLDGCGVNTQQALGQTVVHRLEVVALQRDHSAELETSPVRLLLECISIPDETFSSFHPEAHLPLSRLRGRSVHVQLSLPDPPEAGLVLLVHSCMAFTQAPHPGWMLVYDGCASGAQLLPSPRSNPHLIRRISFSGFLSLDSERPSYAAGGGASRLGDPEIYFLCLTEVCSAAGGGCTLGCIDGRRMTVQTRAMTCGAETGGSEGWGWDKRAVQ</sequence>
<organism evidence="6 7">
    <name type="scientific">Liparis tanakae</name>
    <name type="common">Tanaka's snailfish</name>
    <dbReference type="NCBI Taxonomy" id="230148"/>
    <lineage>
        <taxon>Eukaryota</taxon>
        <taxon>Metazoa</taxon>
        <taxon>Chordata</taxon>
        <taxon>Craniata</taxon>
        <taxon>Vertebrata</taxon>
        <taxon>Euteleostomi</taxon>
        <taxon>Actinopterygii</taxon>
        <taxon>Neopterygii</taxon>
        <taxon>Teleostei</taxon>
        <taxon>Neoteleostei</taxon>
        <taxon>Acanthomorphata</taxon>
        <taxon>Eupercaria</taxon>
        <taxon>Perciformes</taxon>
        <taxon>Cottioidei</taxon>
        <taxon>Cottales</taxon>
        <taxon>Liparidae</taxon>
        <taxon>Liparis</taxon>
    </lineage>
</organism>
<dbReference type="GO" id="GO:0005886">
    <property type="term" value="C:plasma membrane"/>
    <property type="evidence" value="ECO:0007669"/>
    <property type="project" value="UniProtKB-SubCell"/>
</dbReference>
<dbReference type="InterPro" id="IPR051148">
    <property type="entry name" value="Zona_Pellucida_Domain_gp"/>
</dbReference>
<reference evidence="6 7" key="1">
    <citation type="submission" date="2019-03" db="EMBL/GenBank/DDBJ databases">
        <title>First draft genome of Liparis tanakae, snailfish: a comprehensive survey of snailfish specific genes.</title>
        <authorList>
            <person name="Kim W."/>
            <person name="Song I."/>
            <person name="Jeong J.-H."/>
            <person name="Kim D."/>
            <person name="Kim S."/>
            <person name="Ryu S."/>
            <person name="Song J.Y."/>
            <person name="Lee S.K."/>
        </authorList>
    </citation>
    <scope>NUCLEOTIDE SEQUENCE [LARGE SCALE GENOMIC DNA]</scope>
    <source>
        <tissue evidence="6">Muscle</tissue>
    </source>
</reference>
<dbReference type="Proteomes" id="UP000314294">
    <property type="component" value="Unassembled WGS sequence"/>
</dbReference>
<keyword evidence="7" id="KW-1185">Reference proteome</keyword>
<feature type="region of interest" description="Disordered" evidence="4">
    <location>
        <begin position="1"/>
        <end position="31"/>
    </location>
</feature>
<feature type="compositionally biased region" description="Low complexity" evidence="4">
    <location>
        <begin position="323"/>
        <end position="332"/>
    </location>
</feature>
<feature type="compositionally biased region" description="Basic and acidic residues" evidence="4">
    <location>
        <begin position="280"/>
        <end position="299"/>
    </location>
</feature>
<feature type="domain" description="ZP-C" evidence="5">
    <location>
        <begin position="579"/>
        <end position="702"/>
    </location>
</feature>
<protein>
    <submittedName>
        <fullName evidence="6">Zona pellucida sperm-binding protein 1</fullName>
    </submittedName>
</protein>
<evidence type="ECO:0000256" key="3">
    <source>
        <dbReference type="ARBA" id="ARBA00023136"/>
    </source>
</evidence>
<dbReference type="AlphaFoldDB" id="A0A4Z2G2L5"/>
<evidence type="ECO:0000313" key="6">
    <source>
        <dbReference type="EMBL" id="TNN47767.1"/>
    </source>
</evidence>
<dbReference type="InterPro" id="IPR055355">
    <property type="entry name" value="ZP-C"/>
</dbReference>
<feature type="region of interest" description="Disordered" evidence="4">
    <location>
        <begin position="264"/>
        <end position="360"/>
    </location>
</feature>
<dbReference type="GO" id="GO:0035804">
    <property type="term" value="F:structural constituent of egg coat"/>
    <property type="evidence" value="ECO:0007669"/>
    <property type="project" value="TreeGrafter"/>
</dbReference>
<dbReference type="PANTHER" id="PTHR23343">
    <property type="entry name" value="ZONA PELLUCIDA SPERM-BINDING PROTEIN"/>
    <property type="match status" value="1"/>
</dbReference>
<dbReference type="Pfam" id="PF00100">
    <property type="entry name" value="Zona_pellucida"/>
    <property type="match status" value="1"/>
</dbReference>
<feature type="compositionally biased region" description="Pro residues" evidence="4">
    <location>
        <begin position="375"/>
        <end position="399"/>
    </location>
</feature>
<accession>A0A4Z2G2L5</accession>
<dbReference type="EMBL" id="SRLO01000725">
    <property type="protein sequence ID" value="TNN47767.1"/>
    <property type="molecule type" value="Genomic_DNA"/>
</dbReference>